<evidence type="ECO:0000313" key="1">
    <source>
        <dbReference type="EMBL" id="KCZ82246.1"/>
    </source>
</evidence>
<reference evidence="1 2" key="2">
    <citation type="submission" date="2014-03" db="EMBL/GenBank/DDBJ databases">
        <title>The Genome Sequence of Anncaliia algerae insect isolate PRA339.</title>
        <authorList>
            <consortium name="The Broad Institute Genome Sequencing Platform"/>
            <consortium name="The Broad Institute Genome Sequencing Center for Infectious Disease"/>
            <person name="Cuomo C."/>
            <person name="Becnel J."/>
            <person name="Sanscrainte N."/>
            <person name="Walker B."/>
            <person name="Young S.K."/>
            <person name="Zeng Q."/>
            <person name="Gargeya S."/>
            <person name="Fitzgerald M."/>
            <person name="Haas B."/>
            <person name="Abouelleil A."/>
            <person name="Alvarado L."/>
            <person name="Arachchi H.M."/>
            <person name="Berlin A.M."/>
            <person name="Chapman S.B."/>
            <person name="Dewar J."/>
            <person name="Goldberg J."/>
            <person name="Griggs A."/>
            <person name="Gujja S."/>
            <person name="Hansen M."/>
            <person name="Howarth C."/>
            <person name="Imamovic A."/>
            <person name="Larimer J."/>
            <person name="McCowan C."/>
            <person name="Murphy C."/>
            <person name="Neiman D."/>
            <person name="Pearson M."/>
            <person name="Priest M."/>
            <person name="Roberts A."/>
            <person name="Saif S."/>
            <person name="Shea T."/>
            <person name="Sisk P."/>
            <person name="Sykes S."/>
            <person name="Wortman J."/>
            <person name="Nusbaum C."/>
            <person name="Birren B."/>
        </authorList>
    </citation>
    <scope>NUCLEOTIDE SEQUENCE [LARGE SCALE GENOMIC DNA]</scope>
    <source>
        <strain evidence="1 2">PRA339</strain>
    </source>
</reference>
<reference evidence="2" key="1">
    <citation type="submission" date="2013-02" db="EMBL/GenBank/DDBJ databases">
        <authorList>
            <consortium name="The Broad Institute Genome Sequencing Platform"/>
            <person name="Cuomo C."/>
            <person name="Becnel J."/>
            <person name="Sanscrainte N."/>
            <person name="Walker B."/>
            <person name="Young S.K."/>
            <person name="Zeng Q."/>
            <person name="Gargeya S."/>
            <person name="Fitzgerald M."/>
            <person name="Haas B."/>
            <person name="Abouelleil A."/>
            <person name="Alvarado L."/>
            <person name="Arachchi H.M."/>
            <person name="Berlin A.M."/>
            <person name="Chapman S.B."/>
            <person name="Dewar J."/>
            <person name="Goldberg J."/>
            <person name="Griggs A."/>
            <person name="Gujja S."/>
            <person name="Hansen M."/>
            <person name="Howarth C."/>
            <person name="Imamovic A."/>
            <person name="Larimer J."/>
            <person name="McCowan C."/>
            <person name="Murphy C."/>
            <person name="Neiman D."/>
            <person name="Pearson M."/>
            <person name="Priest M."/>
            <person name="Roberts A."/>
            <person name="Saif S."/>
            <person name="Shea T."/>
            <person name="Sisk P."/>
            <person name="Sykes S."/>
            <person name="Wortman J."/>
            <person name="Nusbaum C."/>
            <person name="Birren B."/>
        </authorList>
    </citation>
    <scope>NUCLEOTIDE SEQUENCE [LARGE SCALE GENOMIC DNA]</scope>
    <source>
        <strain evidence="2">PRA339</strain>
    </source>
</reference>
<dbReference type="EMBL" id="KK365131">
    <property type="protein sequence ID" value="KCZ82246.1"/>
    <property type="molecule type" value="Genomic_DNA"/>
</dbReference>
<organism evidence="1 2">
    <name type="scientific">Anncaliia algerae PRA339</name>
    <dbReference type="NCBI Taxonomy" id="1288291"/>
    <lineage>
        <taxon>Eukaryota</taxon>
        <taxon>Fungi</taxon>
        <taxon>Fungi incertae sedis</taxon>
        <taxon>Microsporidia</taxon>
        <taxon>Tubulinosematoidea</taxon>
        <taxon>Tubulinosematidae</taxon>
        <taxon>Anncaliia</taxon>
    </lineage>
</organism>
<protein>
    <submittedName>
        <fullName evidence="1">Uncharacterized protein</fullName>
    </submittedName>
</protein>
<name>A0A059F5K9_9MICR</name>
<dbReference type="AlphaFoldDB" id="A0A059F5K9"/>
<dbReference type="HOGENOM" id="CLU_041556_0_0_1"/>
<evidence type="ECO:0000313" key="2">
    <source>
        <dbReference type="Proteomes" id="UP000030655"/>
    </source>
</evidence>
<sequence length="501" mass="60229">MIILPMILHYFKQFCCSSDESHSSEDEFIVISCYDLNDKLVYLRNFSCELDKNNELLKKTANKELKRKILFFKRLVKHKFGRRRIYLSGYQNELAEPQDFFNLTPDLDEFFERINNDYTLEDVFPSLTPKINLLKNIIYHFSEDFNSLLSNITLLHEQFANYRTREKGHWNQNILLLLKDLRRNFRKSTRGRYHICCQLKTLLYAIDFDIYSKILSTEVSTEPSFEKIQIKKIIKHRVKAIIQENLKIKENIEQKIEQISYLHNREILDENKITELLNFLYHIEFMLWKNNMFECIYLCDISLMNHTSVFVSEENINNLILRYLIHLSELRYEIANYLWMNSFKNTLYKIVLKAMESSKFNLVKYFKLKIREEIKPLRKNKIKEFCDMIASICDINYHKSKIIMKKMLKSDFKSTNLSSKQLTYFSILSLDAVLDINPLYKGLNSMNMRFEGTLLDLSIAFDRNPHVKKSIKRVSRLLKRSKIKPFEFIYHEWPVEEIYFD</sequence>
<dbReference type="VEuPathDB" id="MicrosporidiaDB:H312_00269"/>
<gene>
    <name evidence="1" type="ORF">H312_00269</name>
</gene>
<dbReference type="OrthoDB" id="10312474at2759"/>
<keyword evidence="2" id="KW-1185">Reference proteome</keyword>
<dbReference type="Proteomes" id="UP000030655">
    <property type="component" value="Unassembled WGS sequence"/>
</dbReference>
<proteinExistence type="predicted"/>
<accession>A0A059F5K9</accession>